<evidence type="ECO:0000259" key="7">
    <source>
        <dbReference type="PROSITE" id="PS51141"/>
    </source>
</evidence>
<dbReference type="PANTHER" id="PTHR31251">
    <property type="entry name" value="SQUAMOSA PROMOTER-BINDING-LIKE PROTEIN 4"/>
    <property type="match status" value="1"/>
</dbReference>
<evidence type="ECO:0000256" key="2">
    <source>
        <dbReference type="ARBA" id="ARBA00022771"/>
    </source>
</evidence>
<evidence type="ECO:0000256" key="3">
    <source>
        <dbReference type="ARBA" id="ARBA00022833"/>
    </source>
</evidence>
<protein>
    <recommendedName>
        <fullName evidence="7">SBP-type domain-containing protein</fullName>
    </recommendedName>
</protein>
<feature type="compositionally biased region" description="Polar residues" evidence="5">
    <location>
        <begin position="256"/>
        <end position="269"/>
    </location>
</feature>
<dbReference type="Gene3D" id="4.10.1100.10">
    <property type="entry name" value="Transcription factor, SBP-box domain"/>
    <property type="match status" value="1"/>
</dbReference>
<feature type="transmembrane region" description="Helical" evidence="6">
    <location>
        <begin position="740"/>
        <end position="758"/>
    </location>
</feature>
<keyword evidence="6" id="KW-0472">Membrane</keyword>
<evidence type="ECO:0000256" key="1">
    <source>
        <dbReference type="ARBA" id="ARBA00022723"/>
    </source>
</evidence>
<dbReference type="InterPro" id="IPR036893">
    <property type="entry name" value="SBP_sf"/>
</dbReference>
<keyword evidence="6" id="KW-0812">Transmembrane</keyword>
<feature type="compositionally biased region" description="Basic residues" evidence="5">
    <location>
        <begin position="193"/>
        <end position="203"/>
    </location>
</feature>
<dbReference type="SUPFAM" id="SSF103612">
    <property type="entry name" value="SBT domain"/>
    <property type="match status" value="1"/>
</dbReference>
<dbReference type="Pfam" id="PF03110">
    <property type="entry name" value="SBP"/>
    <property type="match status" value="1"/>
</dbReference>
<dbReference type="InterPro" id="IPR004333">
    <property type="entry name" value="SBP_dom"/>
</dbReference>
<keyword evidence="3" id="KW-0862">Zinc</keyword>
<keyword evidence="2 4" id="KW-0863">Zinc-finger</keyword>
<feature type="region of interest" description="Disordered" evidence="5">
    <location>
        <begin position="193"/>
        <end position="219"/>
    </location>
</feature>
<evidence type="ECO:0000313" key="9">
    <source>
        <dbReference type="Proteomes" id="UP001174677"/>
    </source>
</evidence>
<name>A0ABQ9L1W1_HEVBR</name>
<comment type="caution">
    <text evidence="8">The sequence shown here is derived from an EMBL/GenBank/DDBJ whole genome shotgun (WGS) entry which is preliminary data.</text>
</comment>
<feature type="compositionally biased region" description="Basic and acidic residues" evidence="5">
    <location>
        <begin position="204"/>
        <end position="216"/>
    </location>
</feature>
<dbReference type="EMBL" id="JARPOI010000015">
    <property type="protein sequence ID" value="KAJ9154425.1"/>
    <property type="molecule type" value="Genomic_DNA"/>
</dbReference>
<keyword evidence="9" id="KW-1185">Reference proteome</keyword>
<dbReference type="InterPro" id="IPR044817">
    <property type="entry name" value="SBP-like"/>
</dbReference>
<evidence type="ECO:0000313" key="8">
    <source>
        <dbReference type="EMBL" id="KAJ9154426.1"/>
    </source>
</evidence>
<feature type="domain" description="SBP-type" evidence="7">
    <location>
        <begin position="126"/>
        <end position="203"/>
    </location>
</feature>
<keyword evidence="1" id="KW-0479">Metal-binding</keyword>
<dbReference type="PANTHER" id="PTHR31251:SF108">
    <property type="entry name" value="SQUAMOSA PROMOTER-BINDING-LIKE PROTEIN 7"/>
    <property type="match status" value="1"/>
</dbReference>
<feature type="region of interest" description="Disordered" evidence="5">
    <location>
        <begin position="247"/>
        <end position="278"/>
    </location>
</feature>
<reference evidence="8 9" key="1">
    <citation type="journal article" date="2023" name="Plant Biotechnol. J.">
        <title>Chromosome-level wild Hevea brasiliensis genome provides new tools for genomic-assisted breeding and valuable loci to elevate rubber yield.</title>
        <authorList>
            <person name="Cheng H."/>
            <person name="Song X."/>
            <person name="Hu Y."/>
            <person name="Wu T."/>
            <person name="Yang Q."/>
            <person name="An Z."/>
            <person name="Feng S."/>
            <person name="Deng Z."/>
            <person name="Wu W."/>
            <person name="Zeng X."/>
            <person name="Tu M."/>
            <person name="Wang X."/>
            <person name="Huang H."/>
        </authorList>
    </citation>
    <scope>NUCLEOTIDE SEQUENCE [LARGE SCALE GENOMIC DNA]</scope>
    <source>
        <strain evidence="8">MT/VB/25A 57/8</strain>
    </source>
</reference>
<dbReference type="EMBL" id="JARPOI010000015">
    <property type="protein sequence ID" value="KAJ9154426.1"/>
    <property type="molecule type" value="Genomic_DNA"/>
</dbReference>
<proteinExistence type="predicted"/>
<dbReference type="Proteomes" id="UP001174677">
    <property type="component" value="Chromosome 15"/>
</dbReference>
<evidence type="ECO:0000256" key="4">
    <source>
        <dbReference type="PROSITE-ProRule" id="PRU00470"/>
    </source>
</evidence>
<dbReference type="PROSITE" id="PS51141">
    <property type="entry name" value="ZF_SBP"/>
    <property type="match status" value="1"/>
</dbReference>
<dbReference type="Pfam" id="PF26102">
    <property type="entry name" value="Ig_SPL7"/>
    <property type="match status" value="1"/>
</dbReference>
<organism evidence="8 9">
    <name type="scientific">Hevea brasiliensis</name>
    <name type="common">Para rubber tree</name>
    <name type="synonym">Siphonia brasiliensis</name>
    <dbReference type="NCBI Taxonomy" id="3981"/>
    <lineage>
        <taxon>Eukaryota</taxon>
        <taxon>Viridiplantae</taxon>
        <taxon>Streptophyta</taxon>
        <taxon>Embryophyta</taxon>
        <taxon>Tracheophyta</taxon>
        <taxon>Spermatophyta</taxon>
        <taxon>Magnoliopsida</taxon>
        <taxon>eudicotyledons</taxon>
        <taxon>Gunneridae</taxon>
        <taxon>Pentapetalae</taxon>
        <taxon>rosids</taxon>
        <taxon>fabids</taxon>
        <taxon>Malpighiales</taxon>
        <taxon>Euphorbiaceae</taxon>
        <taxon>Crotonoideae</taxon>
        <taxon>Micrandreae</taxon>
        <taxon>Hevea</taxon>
    </lineage>
</organism>
<gene>
    <name evidence="8" type="ORF">P3X46_027759</name>
</gene>
<accession>A0ABQ9L1W1</accession>
<evidence type="ECO:0000256" key="6">
    <source>
        <dbReference type="SAM" id="Phobius"/>
    </source>
</evidence>
<evidence type="ECO:0000256" key="5">
    <source>
        <dbReference type="SAM" id="MobiDB-lite"/>
    </source>
</evidence>
<keyword evidence="6" id="KW-1133">Transmembrane helix</keyword>
<sequence>MTEPSSSPSPDSRRSKLDDMDIHLPVAEDPSSSIWDWGDLLDFTVDDQFPISFDSVDTASTIVSQVDPIEATPVPDRVRKRDPRLTCSNFRAGRVPCECPELDEKLEEEGMPGKKRVRTTRSSTGVTRCQVPGCEADISELKGYHKRHRVCLRCANASTVVLDGENKRYCQQCGKFHLLSDFDEGKRSCRRKLERHNNRRRRQPHDSKGAVDKEPQGELLSEDTACDGEAEKDCQIVEKEALVESEDGKVSGLHSAPNSQNLNSDSGVSVGTPKDSGKDDSRFALSPFNCENKSFYSSACPTGRISFKLYDWNPAEFPRRLRHQIFEWLASMPVELEGYIRPGCTILTAFLTMPTFMWAKLLEDPVSYLHDFVIVPGKMLSKRSPMLIYLNNMIFHVMKDGNSVTKVNMERRAPRLHYVHPTCFEAGKPIEFVACGSNLLQPKFRLLVSFAGKYLAYDYCIVLPHDRTEGCSSLDHQLCKIFIPHVEPNLFGPAFIEVENERGLSNFIPVLVGNGEICSEMKIIQQRFASSHLSSGSQCEFSAHRQMAFSELVVDIGWLLKKPSSESFHQITRSSQIQRLNSLLNFLVHHESTATLDKILQNLKIILDEMEKNRVAYGISDSEMFLLQKYMDSASDILLQKVKKSDDLAIHWEYTVDESDVRRCYESSMPSVAAIFTSEDLERSSNGKLGVISNLYAVVRSDKVPLLSKEVVMDVRLSKECPNKSSSLCFSNRVLKSRPTVFLIATFALCLGVCAILFHPNQVSKFAISIRRCLTERF</sequence>